<dbReference type="Pfam" id="PF03368">
    <property type="entry name" value="Dicer_dimer"/>
    <property type="match status" value="1"/>
</dbReference>
<dbReference type="GO" id="GO:0005737">
    <property type="term" value="C:cytoplasm"/>
    <property type="evidence" value="ECO:0007669"/>
    <property type="project" value="TreeGrafter"/>
</dbReference>
<evidence type="ECO:0000256" key="5">
    <source>
        <dbReference type="SAM" id="MobiDB-lite"/>
    </source>
</evidence>
<sequence length="931" mass="105644">MEDETRVPGSFSSEPTCSLGVSSFWLDACEDISCDIINDFVDFQASITPGSSVDHTSDQHNLSNDFFGGIDHILDSIKNGGSLSPVTCNVDRDCNVREGLFIENNASGVRDMSVDSSTVQSNGVQIEILQCSGPSKDNLDNGSHICERYESVNGSQPPYECEGLRVVETSKRNGVQKHEGSNDASLRDWGCDNEEKSNKRPRISNGNNERHYSNRGQCPSRDREKFHTRKRLRDRDEIDRRERSYFRRREHYGTGGKDARDRDLREREQKGYWERDKSGSNDMVFHSGMWEADRNREAMTDNEKNREFQGTADKSSKEIKEKIPEEQARQYQLDVLEQAKKKNTIAFLETGAGKTLIAVLLIKSIYNDLQTQNKKMLAVFLVPKVPLVYQQAEVIRERTGYQVGHYCGEMGQDFWDARRWQREFETKQVLVMTAQILLNILRHSIIKMEAINLLILDECHHAVKKHPYSLVMSEFYHTTPKERRPSVFGMTASPVNLKGVSNQIDCAIKIRNLESKLDSTVCTIKDRKELEKHVPMPSEVVVEYDKAATLWSLHEQIKQIEVEVEEAAKLSSRRSKWQLMGARDAGAREELRQVYGVSERTESDGAANLIQKLRAINYALGELGQWYHHHSLVSELDSNCLYSQCFCFILYPTVVSGGEHVDEIIGAAVADGKVTPKVQSLVKILLKYQYTEDFRAIIFVERVVSALVLPKVGYFTKYFSRLGTFSLSYFNMWHHIHFAGLCRASVTLLVATSVAEEGLDIRQCNVVMRFDLAKTVLAYIQSRGRARKPGSDYILMVERGNLSHAAFLRNARNSEETLRKEAVERTDLSHLEDTSRLISMDTTPGTVYQVESTGAVVSLNSAVGLVHFYCSQLPSDRYSILRPEFVMVRHEKPGGPTEYSCKLQLPCNAPFEDLEGPICSSMRLAQQACYP</sequence>
<dbReference type="FunFam" id="3.30.160.380:FF:000001">
    <property type="entry name" value="Endoribonuclease dicer-like 1"/>
    <property type="match status" value="1"/>
</dbReference>
<gene>
    <name evidence="9" type="ORF">E6C27_scaffold171G00060</name>
</gene>
<dbReference type="PROSITE" id="PS51194">
    <property type="entry name" value="HELICASE_CTER"/>
    <property type="match status" value="1"/>
</dbReference>
<protein>
    <submittedName>
        <fullName evidence="9">Endoribonuclease Dicer-like protein 1</fullName>
    </submittedName>
</protein>
<dbReference type="PROSITE" id="PS51192">
    <property type="entry name" value="HELICASE_ATP_BIND_1"/>
    <property type="match status" value="1"/>
</dbReference>
<dbReference type="Pfam" id="PF00271">
    <property type="entry name" value="Helicase_C"/>
    <property type="match status" value="1"/>
</dbReference>
<feature type="region of interest" description="Disordered" evidence="5">
    <location>
        <begin position="298"/>
        <end position="319"/>
    </location>
</feature>
<dbReference type="GO" id="GO:0016891">
    <property type="term" value="F:RNA endonuclease activity producing 5'-phosphomonoesters, hydrolytic mechanism"/>
    <property type="evidence" value="ECO:0007669"/>
    <property type="project" value="InterPro"/>
</dbReference>
<dbReference type="InterPro" id="IPR014001">
    <property type="entry name" value="Helicase_ATP-bd"/>
</dbReference>
<dbReference type="InterPro" id="IPR051363">
    <property type="entry name" value="RLR_Helicase"/>
</dbReference>
<proteinExistence type="inferred from homology"/>
<dbReference type="SMART" id="SM00487">
    <property type="entry name" value="DEXDc"/>
    <property type="match status" value="1"/>
</dbReference>
<accession>A0A5A7U3I5</accession>
<evidence type="ECO:0000259" key="7">
    <source>
        <dbReference type="PROSITE" id="PS51194"/>
    </source>
</evidence>
<evidence type="ECO:0000256" key="2">
    <source>
        <dbReference type="ARBA" id="ARBA00022801"/>
    </source>
</evidence>
<dbReference type="PANTHER" id="PTHR14074:SF16">
    <property type="entry name" value="ANTIVIRAL INNATE IMMUNE RESPONSE RECEPTOR RIG-I"/>
    <property type="match status" value="1"/>
</dbReference>
<keyword evidence="4" id="KW-0694">RNA-binding</keyword>
<evidence type="ECO:0000256" key="3">
    <source>
        <dbReference type="ARBA" id="ARBA00022840"/>
    </source>
</evidence>
<organism evidence="9 10">
    <name type="scientific">Cucumis melo var. makuwa</name>
    <name type="common">Oriental melon</name>
    <dbReference type="NCBI Taxonomy" id="1194695"/>
    <lineage>
        <taxon>Eukaryota</taxon>
        <taxon>Viridiplantae</taxon>
        <taxon>Streptophyta</taxon>
        <taxon>Embryophyta</taxon>
        <taxon>Tracheophyta</taxon>
        <taxon>Spermatophyta</taxon>
        <taxon>Magnoliopsida</taxon>
        <taxon>eudicotyledons</taxon>
        <taxon>Gunneridae</taxon>
        <taxon>Pentapetalae</taxon>
        <taxon>rosids</taxon>
        <taxon>fabids</taxon>
        <taxon>Cucurbitales</taxon>
        <taxon>Cucurbitaceae</taxon>
        <taxon>Benincaseae</taxon>
        <taxon>Cucumis</taxon>
    </lineage>
</organism>
<keyword evidence="3" id="KW-0067">ATP-binding</keyword>
<evidence type="ECO:0000313" key="9">
    <source>
        <dbReference type="EMBL" id="KAA0048796.1"/>
    </source>
</evidence>
<reference evidence="9 10" key="1">
    <citation type="submission" date="2019-08" db="EMBL/GenBank/DDBJ databases">
        <title>Draft genome sequences of two oriental melons (Cucumis melo L. var makuwa).</title>
        <authorList>
            <person name="Kwon S.-Y."/>
        </authorList>
    </citation>
    <scope>NUCLEOTIDE SEQUENCE [LARGE SCALE GENOMIC DNA]</scope>
    <source>
        <strain evidence="10">cv. SW 3</strain>
        <tissue evidence="9">Leaf</tissue>
    </source>
</reference>
<dbReference type="InterPro" id="IPR038248">
    <property type="entry name" value="Dicer_dimer_sf"/>
</dbReference>
<dbReference type="CDD" id="cd18034">
    <property type="entry name" value="DEXHc_dicer"/>
    <property type="match status" value="1"/>
</dbReference>
<comment type="caution">
    <text evidence="9">The sequence shown here is derived from an EMBL/GenBank/DDBJ whole genome shotgun (WGS) entry which is preliminary data.</text>
</comment>
<dbReference type="Pfam" id="PF00270">
    <property type="entry name" value="DEAD"/>
    <property type="match status" value="1"/>
</dbReference>
<comment type="similarity">
    <text evidence="4">Belongs to the helicase family. Dicer subfamily.</text>
</comment>
<feature type="compositionally biased region" description="Basic and acidic residues" evidence="5">
    <location>
        <begin position="172"/>
        <end position="198"/>
    </location>
</feature>
<dbReference type="STRING" id="1194695.A0A5A7U3I5"/>
<evidence type="ECO:0000259" key="6">
    <source>
        <dbReference type="PROSITE" id="PS51192"/>
    </source>
</evidence>
<dbReference type="EMBL" id="SSTE01012362">
    <property type="protein sequence ID" value="KAA0048796.1"/>
    <property type="molecule type" value="Genomic_DNA"/>
</dbReference>
<dbReference type="InterPro" id="IPR027417">
    <property type="entry name" value="P-loop_NTPase"/>
</dbReference>
<dbReference type="OrthoDB" id="6513042at2759"/>
<keyword evidence="1" id="KW-0547">Nucleotide-binding</keyword>
<dbReference type="InterPro" id="IPR005034">
    <property type="entry name" value="Dicer_dimerisation"/>
</dbReference>
<feature type="domain" description="Dicer dsRNA-binding fold" evidence="8">
    <location>
        <begin position="862"/>
        <end position="931"/>
    </location>
</feature>
<feature type="compositionally biased region" description="Basic and acidic residues" evidence="5">
    <location>
        <begin position="298"/>
        <end position="307"/>
    </location>
</feature>
<feature type="region of interest" description="Disordered" evidence="5">
    <location>
        <begin position="172"/>
        <end position="231"/>
    </location>
</feature>
<keyword evidence="2" id="KW-0378">Hydrolase</keyword>
<dbReference type="InterPro" id="IPR011545">
    <property type="entry name" value="DEAD/DEAH_box_helicase_dom"/>
</dbReference>
<name>A0A5A7U3I5_CUCMM</name>
<evidence type="ECO:0000259" key="8">
    <source>
        <dbReference type="PROSITE" id="PS51327"/>
    </source>
</evidence>
<evidence type="ECO:0000313" key="10">
    <source>
        <dbReference type="Proteomes" id="UP000321393"/>
    </source>
</evidence>
<feature type="domain" description="Helicase ATP-binding" evidence="6">
    <location>
        <begin position="335"/>
        <end position="512"/>
    </location>
</feature>
<evidence type="ECO:0000256" key="4">
    <source>
        <dbReference type="PROSITE-ProRule" id="PRU00657"/>
    </source>
</evidence>
<dbReference type="SUPFAM" id="SSF52540">
    <property type="entry name" value="P-loop containing nucleoside triphosphate hydrolases"/>
    <property type="match status" value="2"/>
</dbReference>
<dbReference type="Gene3D" id="3.40.50.300">
    <property type="entry name" value="P-loop containing nucleotide triphosphate hydrolases"/>
    <property type="match status" value="2"/>
</dbReference>
<dbReference type="PANTHER" id="PTHR14074">
    <property type="entry name" value="HELICASE WITH DEATH DOMAIN-RELATED"/>
    <property type="match status" value="1"/>
</dbReference>
<feature type="domain" description="Helicase C-terminal" evidence="7">
    <location>
        <begin position="680"/>
        <end position="834"/>
    </location>
</feature>
<dbReference type="FunFam" id="3.40.50.300:FF:000705">
    <property type="entry name" value="Endoribonuclease dicer-like protein"/>
    <property type="match status" value="1"/>
</dbReference>
<dbReference type="GO" id="GO:0003723">
    <property type="term" value="F:RNA binding"/>
    <property type="evidence" value="ECO:0007669"/>
    <property type="project" value="UniProtKB-UniRule"/>
</dbReference>
<evidence type="ECO:0000256" key="1">
    <source>
        <dbReference type="ARBA" id="ARBA00022741"/>
    </source>
</evidence>
<dbReference type="Gene3D" id="3.30.160.380">
    <property type="entry name" value="Dicer dimerisation domain"/>
    <property type="match status" value="1"/>
</dbReference>
<dbReference type="Proteomes" id="UP000321393">
    <property type="component" value="Unassembled WGS sequence"/>
</dbReference>
<dbReference type="AlphaFoldDB" id="A0A5A7U3I5"/>
<dbReference type="InterPro" id="IPR001650">
    <property type="entry name" value="Helicase_C-like"/>
</dbReference>
<dbReference type="GO" id="GO:0005524">
    <property type="term" value="F:ATP binding"/>
    <property type="evidence" value="ECO:0007669"/>
    <property type="project" value="UniProtKB-KW"/>
</dbReference>
<dbReference type="PROSITE" id="PS51327">
    <property type="entry name" value="DICER_DSRBF"/>
    <property type="match status" value="1"/>
</dbReference>